<dbReference type="CDD" id="cd01131">
    <property type="entry name" value="PilT"/>
    <property type="match status" value="1"/>
</dbReference>
<dbReference type="InterPro" id="IPR027417">
    <property type="entry name" value="P-loop_NTPase"/>
</dbReference>
<sequence length="373" mass="41715">MDITPFFKLMVDKGASDLFFSVGAPPNIKIEGVTSPVGQVPIKSNQMAEIVLSIMNDAQQKEFESKMELNMAFSLAGVGRFRINLFRQRGEVAMVVRYIKGEIPSIEDLNLPQILKSLVLELRGLVLVVGSTGSGKSTTLAAMINHRNENHRGHILTIEDPIEYIHQHKKSIVDQREIGIDTLSYDNALKNAMREAPDVILIGEIRDLNSMKHAIAYAETGHLCISTLHANNANQALDRVINFFPDEARQQILLDLSLNLKAIISLRLIPGIDNQRVAAVEILINSPYISDLIEKGKIDDIKEVMARSTEQGMQTFDQALFNLYKEGKITKENAIKYADSKNNVGLQIRLGEEKNFNVQDENLQIQPDDIDKI</sequence>
<organism evidence="2 3">
    <name type="scientific">Legionella pneumophila</name>
    <dbReference type="NCBI Taxonomy" id="446"/>
    <lineage>
        <taxon>Bacteria</taxon>
        <taxon>Pseudomonadati</taxon>
        <taxon>Pseudomonadota</taxon>
        <taxon>Gammaproteobacteria</taxon>
        <taxon>Legionellales</taxon>
        <taxon>Legionellaceae</taxon>
        <taxon>Legionella</taxon>
    </lineage>
</organism>
<dbReference type="Gene3D" id="3.40.50.300">
    <property type="entry name" value="P-loop containing nucleotide triphosphate hydrolases"/>
    <property type="match status" value="1"/>
</dbReference>
<accession>A0A2S6EX70</accession>
<dbReference type="GO" id="GO:0016887">
    <property type="term" value="F:ATP hydrolysis activity"/>
    <property type="evidence" value="ECO:0007669"/>
    <property type="project" value="InterPro"/>
</dbReference>
<evidence type="ECO:0000256" key="1">
    <source>
        <dbReference type="ARBA" id="ARBA00006611"/>
    </source>
</evidence>
<dbReference type="OrthoDB" id="9804785at2"/>
<dbReference type="RefSeq" id="WP_027227353.1">
    <property type="nucleotide sequence ID" value="NZ_CP017601.1"/>
</dbReference>
<dbReference type="SMART" id="SM00382">
    <property type="entry name" value="AAA"/>
    <property type="match status" value="1"/>
</dbReference>
<dbReference type="SUPFAM" id="SSF52540">
    <property type="entry name" value="P-loop containing nucleoside triphosphate hydrolases"/>
    <property type="match status" value="1"/>
</dbReference>
<comment type="similarity">
    <text evidence="1">Belongs to the GSP E family.</text>
</comment>
<evidence type="ECO:0000313" key="2">
    <source>
        <dbReference type="EMBL" id="PPK29755.1"/>
    </source>
</evidence>
<dbReference type="NCBIfam" id="TIGR01420">
    <property type="entry name" value="pilT_fam"/>
    <property type="match status" value="1"/>
</dbReference>
<reference evidence="2 3" key="1">
    <citation type="submission" date="2018-02" db="EMBL/GenBank/DDBJ databases">
        <title>Draft genome sequences of four Legionella pneumophila clinical strains isolated in Ontario.</title>
        <authorList>
            <person name="Fortuna A."/>
            <person name="Ramnarine R."/>
            <person name="Li A."/>
            <person name="Frantz C."/>
            <person name="Mallo G."/>
        </authorList>
    </citation>
    <scope>NUCLEOTIDE SEQUENCE [LARGE SCALE GENOMIC DNA]</scope>
    <source>
        <strain evidence="2 3">LG61</strain>
    </source>
</reference>
<dbReference type="Gene3D" id="3.30.450.90">
    <property type="match status" value="1"/>
</dbReference>
<dbReference type="InterPro" id="IPR001482">
    <property type="entry name" value="T2SS/T4SS_dom"/>
</dbReference>
<dbReference type="PANTHER" id="PTHR30486">
    <property type="entry name" value="TWITCHING MOTILITY PROTEIN PILT"/>
    <property type="match status" value="1"/>
</dbReference>
<name>A0A2S6EX70_LEGPN</name>
<comment type="caution">
    <text evidence="2">The sequence shown here is derived from an EMBL/GenBank/DDBJ whole genome shotgun (WGS) entry which is preliminary data.</text>
</comment>
<dbReference type="InterPro" id="IPR006321">
    <property type="entry name" value="PilT/PilU"/>
</dbReference>
<dbReference type="EMBL" id="PQWY01000016">
    <property type="protein sequence ID" value="PPK29755.1"/>
    <property type="molecule type" value="Genomic_DNA"/>
</dbReference>
<dbReference type="InterPro" id="IPR050921">
    <property type="entry name" value="T4SS_GSP_E_ATPase"/>
</dbReference>
<dbReference type="AlphaFoldDB" id="A0A2S6EX70"/>
<dbReference type="PROSITE" id="PS00662">
    <property type="entry name" value="T2SP_E"/>
    <property type="match status" value="1"/>
</dbReference>
<proteinExistence type="inferred from homology"/>
<protein>
    <submittedName>
        <fullName evidence="2">Type IV pili twitching motility protein PilT</fullName>
    </submittedName>
</protein>
<dbReference type="PANTHER" id="PTHR30486:SF12">
    <property type="entry name" value="TYPE IV PILUS ATPASE PILU"/>
    <property type="match status" value="1"/>
</dbReference>
<dbReference type="Pfam" id="PF00437">
    <property type="entry name" value="T2SSE"/>
    <property type="match status" value="1"/>
</dbReference>
<gene>
    <name evidence="2" type="ORF">C3928_11830</name>
</gene>
<dbReference type="InterPro" id="IPR003593">
    <property type="entry name" value="AAA+_ATPase"/>
</dbReference>
<evidence type="ECO:0000313" key="3">
    <source>
        <dbReference type="Proteomes" id="UP000239239"/>
    </source>
</evidence>
<dbReference type="GO" id="GO:0005524">
    <property type="term" value="F:ATP binding"/>
    <property type="evidence" value="ECO:0007669"/>
    <property type="project" value="InterPro"/>
</dbReference>
<dbReference type="Proteomes" id="UP000239239">
    <property type="component" value="Unassembled WGS sequence"/>
</dbReference>